<dbReference type="EMBL" id="KQ759805">
    <property type="protein sequence ID" value="OAD62790.1"/>
    <property type="molecule type" value="Genomic_DNA"/>
</dbReference>
<organism evidence="1 2">
    <name type="scientific">Eufriesea mexicana</name>
    <dbReference type="NCBI Taxonomy" id="516756"/>
    <lineage>
        <taxon>Eukaryota</taxon>
        <taxon>Metazoa</taxon>
        <taxon>Ecdysozoa</taxon>
        <taxon>Arthropoda</taxon>
        <taxon>Hexapoda</taxon>
        <taxon>Insecta</taxon>
        <taxon>Pterygota</taxon>
        <taxon>Neoptera</taxon>
        <taxon>Endopterygota</taxon>
        <taxon>Hymenoptera</taxon>
        <taxon>Apocrita</taxon>
        <taxon>Aculeata</taxon>
        <taxon>Apoidea</taxon>
        <taxon>Anthophila</taxon>
        <taxon>Apidae</taxon>
        <taxon>Eufriesea</taxon>
    </lineage>
</organism>
<reference evidence="1 2" key="1">
    <citation type="submission" date="2015-07" db="EMBL/GenBank/DDBJ databases">
        <title>The genome of Eufriesea mexicana.</title>
        <authorList>
            <person name="Pan H."/>
            <person name="Kapheim K."/>
        </authorList>
    </citation>
    <scope>NUCLEOTIDE SEQUENCE [LARGE SCALE GENOMIC DNA]</scope>
    <source>
        <strain evidence="1">0111107269</strain>
        <tissue evidence="1">Whole body</tissue>
    </source>
</reference>
<gene>
    <name evidence="1" type="ORF">WN48_07165</name>
</gene>
<protein>
    <submittedName>
        <fullName evidence="1">Uncharacterized protein</fullName>
    </submittedName>
</protein>
<dbReference type="Proteomes" id="UP000250275">
    <property type="component" value="Unassembled WGS sequence"/>
</dbReference>
<sequence length="54" mass="6305">MHMASWCIDEANGACIDEANGVYRRSERACIDEANGVYRRSERNVEKSRNERVW</sequence>
<accession>A0A310ST28</accession>
<keyword evidence="2" id="KW-1185">Reference proteome</keyword>
<name>A0A310ST28_9HYME</name>
<proteinExistence type="predicted"/>
<evidence type="ECO:0000313" key="2">
    <source>
        <dbReference type="Proteomes" id="UP000250275"/>
    </source>
</evidence>
<evidence type="ECO:0000313" key="1">
    <source>
        <dbReference type="EMBL" id="OAD62790.1"/>
    </source>
</evidence>
<dbReference type="AlphaFoldDB" id="A0A310ST28"/>